<dbReference type="PROSITE" id="PS50234">
    <property type="entry name" value="VWFA"/>
    <property type="match status" value="1"/>
</dbReference>
<evidence type="ECO:0000259" key="1">
    <source>
        <dbReference type="PROSITE" id="PS50234"/>
    </source>
</evidence>
<accession>A0A3B0WI62</accession>
<feature type="domain" description="VWFA" evidence="1">
    <location>
        <begin position="80"/>
        <end position="273"/>
    </location>
</feature>
<proteinExistence type="predicted"/>
<dbReference type="Gene3D" id="3.40.50.410">
    <property type="entry name" value="von Willebrand factor, type A domain"/>
    <property type="match status" value="1"/>
</dbReference>
<dbReference type="SUPFAM" id="SSF53300">
    <property type="entry name" value="vWA-like"/>
    <property type="match status" value="1"/>
</dbReference>
<dbReference type="InterPro" id="IPR002035">
    <property type="entry name" value="VWF_A"/>
</dbReference>
<dbReference type="InterPro" id="IPR036465">
    <property type="entry name" value="vWFA_dom_sf"/>
</dbReference>
<reference evidence="2" key="1">
    <citation type="submission" date="2018-06" db="EMBL/GenBank/DDBJ databases">
        <authorList>
            <person name="Zhirakovskaya E."/>
        </authorList>
    </citation>
    <scope>NUCLEOTIDE SEQUENCE</scope>
</reference>
<sequence length="755" mass="83376">MHIIRKILLLAGFFSGLFFIMALYAAEANDSPVAVETDAIDDTTGIESSKISDLPDELGRLSTESTLTESFVTPNTLTDPSILIIDASKNMLDIFHETERFMREEYQNVDSLKIETILVGHTIATWNKESPLGLMAYGVNGNSNCNDISLLQPIDTINQDAFLNKLNQLKAKGESPYMTAVQSAAKLLDHRNNKTNIILISGSRDSCDPNPCASVRALKKAGKNLTAHVISFNTPEEDTEGLRCLAQETGGIYLEATTPDELKIALNEIKTIVTQKPILKLADASVLVDPEEKIVAGSLFEINWEGPENSTDKLIIKSEKQEKFYHYQYLGNAIRVSPSQLIAPELEGTYEVHYQLGDGRSLAKAIIKVVPAQANIDTNKQTLAKTLLQINWSGPKNLYDKIALFDLETEQPLFSFHAFRNQDKSPTIIETPNKLGHYEIRYLTSGNKVLAYAPLDIVPAIIDSPLEVTSGSIFNVKWVGPHNRLDNIAIFDIDNHQLTSTPVFRMQDISPAKLTAPENPGEYQVRYQTENNTILAKQNITIIAASASIGADGEVIAGATFNVNWIGPDNAGDTIAVYDPQTHKRYDFTYFSGKNISSPAFIAAPEQAGNYEVRYISNNYTLASQSILVVPAKATINTVEIITAGYKFYVNWTGPKNNRDMIALFNSETNKSFSPVYVTGKEIHSPTALTAPMAAGTYEVRYYTKGGNTLASQIIQVINEIDEDEVEENDITPLKTQEIDTLEENKSSEANIIKN</sequence>
<protein>
    <recommendedName>
        <fullName evidence="1">VWFA domain-containing protein</fullName>
    </recommendedName>
</protein>
<organism evidence="2">
    <name type="scientific">hydrothermal vent metagenome</name>
    <dbReference type="NCBI Taxonomy" id="652676"/>
    <lineage>
        <taxon>unclassified sequences</taxon>
        <taxon>metagenomes</taxon>
        <taxon>ecological metagenomes</taxon>
    </lineage>
</organism>
<name>A0A3B0WI62_9ZZZZ</name>
<evidence type="ECO:0000313" key="2">
    <source>
        <dbReference type="EMBL" id="VAW55708.1"/>
    </source>
</evidence>
<gene>
    <name evidence="2" type="ORF">MNBD_GAMMA07-2393</name>
</gene>
<dbReference type="AlphaFoldDB" id="A0A3B0WI62"/>
<dbReference type="EMBL" id="UOFF01000103">
    <property type="protein sequence ID" value="VAW55708.1"/>
    <property type="molecule type" value="Genomic_DNA"/>
</dbReference>